<dbReference type="RefSeq" id="WP_109824183.1">
    <property type="nucleotide sequence ID" value="NZ_QGKL01000039.1"/>
</dbReference>
<accession>A0A317C7C3</accession>
<evidence type="ECO:0000313" key="4">
    <source>
        <dbReference type="Proteomes" id="UP000245506"/>
    </source>
</evidence>
<keyword evidence="1" id="KW-0732">Signal</keyword>
<name>A0A317C7C3_9GAMM</name>
<feature type="signal peptide" evidence="1">
    <location>
        <begin position="1"/>
        <end position="24"/>
    </location>
</feature>
<organism evidence="3 4">
    <name type="scientific">Leucothrix arctica</name>
    <dbReference type="NCBI Taxonomy" id="1481894"/>
    <lineage>
        <taxon>Bacteria</taxon>
        <taxon>Pseudomonadati</taxon>
        <taxon>Pseudomonadota</taxon>
        <taxon>Gammaproteobacteria</taxon>
        <taxon>Thiotrichales</taxon>
        <taxon>Thiotrichaceae</taxon>
        <taxon>Leucothrix</taxon>
    </lineage>
</organism>
<reference evidence="3 4" key="1">
    <citation type="submission" date="2018-05" db="EMBL/GenBank/DDBJ databases">
        <title>Leucothrix arctica sp. nov., isolated from Arctic seawater.</title>
        <authorList>
            <person name="Choi A."/>
            <person name="Baek K."/>
        </authorList>
    </citation>
    <scope>NUCLEOTIDE SEQUENCE [LARGE SCALE GENOMIC DNA]</scope>
    <source>
        <strain evidence="3 4">IMCC9719</strain>
    </source>
</reference>
<dbReference type="Pfam" id="PF05433">
    <property type="entry name" value="Rick_17kDa_Anti"/>
    <property type="match status" value="1"/>
</dbReference>
<gene>
    <name evidence="3" type="ORF">DKT75_14655</name>
</gene>
<dbReference type="InterPro" id="IPR008816">
    <property type="entry name" value="Gly_zipper_2TM_dom"/>
</dbReference>
<dbReference type="OrthoDB" id="6170015at2"/>
<dbReference type="Proteomes" id="UP000245506">
    <property type="component" value="Unassembled WGS sequence"/>
</dbReference>
<evidence type="ECO:0000313" key="3">
    <source>
        <dbReference type="EMBL" id="PWQ94534.1"/>
    </source>
</evidence>
<keyword evidence="4" id="KW-1185">Reference proteome</keyword>
<proteinExistence type="predicted"/>
<dbReference type="PROSITE" id="PS51257">
    <property type="entry name" value="PROKAR_LIPOPROTEIN"/>
    <property type="match status" value="1"/>
</dbReference>
<evidence type="ECO:0000259" key="2">
    <source>
        <dbReference type="Pfam" id="PF05433"/>
    </source>
</evidence>
<dbReference type="AlphaFoldDB" id="A0A317C7C3"/>
<protein>
    <recommendedName>
        <fullName evidence="2">Glycine zipper 2TM domain-containing protein</fullName>
    </recommendedName>
</protein>
<feature type="domain" description="Glycine zipper 2TM" evidence="2">
    <location>
        <begin position="35"/>
        <end position="73"/>
    </location>
</feature>
<feature type="chain" id="PRO_5016403261" description="Glycine zipper 2TM domain-containing protein" evidence="1">
    <location>
        <begin position="25"/>
        <end position="159"/>
    </location>
</feature>
<dbReference type="EMBL" id="QGKL01000039">
    <property type="protein sequence ID" value="PWQ94534.1"/>
    <property type="molecule type" value="Genomic_DNA"/>
</dbReference>
<sequence length="159" mass="16611">MKKVLSKTLLAASISATVILSGCAATGMTDGETRAVVGAVIGSAVGGEFGKGDGRRVTKLLGAALGGYLGATLGRNLDSSDKSYVDTAMNNTPDNRQVRWNNSTTGANYAFTPTQSYQATVNQAPTQCRNYTMLVDMGGQPERVQGKACLVNGQWINAQ</sequence>
<comment type="caution">
    <text evidence="3">The sequence shown here is derived from an EMBL/GenBank/DDBJ whole genome shotgun (WGS) entry which is preliminary data.</text>
</comment>
<evidence type="ECO:0000256" key="1">
    <source>
        <dbReference type="SAM" id="SignalP"/>
    </source>
</evidence>
<dbReference type="GO" id="GO:0019867">
    <property type="term" value="C:outer membrane"/>
    <property type="evidence" value="ECO:0007669"/>
    <property type="project" value="InterPro"/>
</dbReference>